<evidence type="ECO:0000313" key="7">
    <source>
        <dbReference type="Proteomes" id="UP000198870"/>
    </source>
</evidence>
<dbReference type="InterPro" id="IPR005467">
    <property type="entry name" value="His_kinase_dom"/>
</dbReference>
<feature type="domain" description="Histidine kinase" evidence="5">
    <location>
        <begin position="209"/>
        <end position="461"/>
    </location>
</feature>
<dbReference type="Gene3D" id="3.30.565.10">
    <property type="entry name" value="Histidine kinase-like ATPase, C-terminal domain"/>
    <property type="match status" value="1"/>
</dbReference>
<evidence type="ECO:0000256" key="4">
    <source>
        <dbReference type="SAM" id="Coils"/>
    </source>
</evidence>
<keyword evidence="6" id="KW-0808">Transferase</keyword>
<dbReference type="InterPro" id="IPR003661">
    <property type="entry name" value="HisK_dim/P_dom"/>
</dbReference>
<sequence>MESPHETIIPFDREYTLKDLLPTELVLGWARAAPRLGVAHLSVVMADGTSLAPEPSEKEVTRAIGDLLAAHRPETRTLGKTHKGWVILTPLVHELEILGSLALGYNPDGNAPTEALDAAGTLLGTAITQILKSGCGLAMASQVHGEVVEETFAVLKEKATQLAKSEKKYRLLATSLDREVKRKAEEIHQAQERLMQQEKMASIGQLAAGVAHEINNPMGFITSNINSLEEYAGELIRFVTLQRDLIGGAQRAGLLAGENEARLLKELQHVDEGADIDFILKDIPPLLSESIDGAERIRKIVQDLKDFAHPGEEKLSLADLNANLDKSINIVGSELKYKATLKKNYRDLPPVQCYPRQLDQVFVNLLVNAAQAITDKGTITVSTCHDSTHAIVAIADTGTGIPKGMLKKIFDPFYTTKPVGKGTGLGLNVVYNIVKRHRGSISVKSEEGRGTTFTLRLPLHRAPPAEEQEP</sequence>
<dbReference type="Gene3D" id="1.10.287.130">
    <property type="match status" value="1"/>
</dbReference>
<dbReference type="OrthoDB" id="9769169at2"/>
<keyword evidence="6" id="KW-0418">Kinase</keyword>
<keyword evidence="4" id="KW-0175">Coiled coil</keyword>
<dbReference type="PANTHER" id="PTHR43065">
    <property type="entry name" value="SENSOR HISTIDINE KINASE"/>
    <property type="match status" value="1"/>
</dbReference>
<dbReference type="PRINTS" id="PR00344">
    <property type="entry name" value="BCTRLSENSOR"/>
</dbReference>
<evidence type="ECO:0000313" key="6">
    <source>
        <dbReference type="EMBL" id="SCY71959.1"/>
    </source>
</evidence>
<accession>A0A1G5I8K8</accession>
<name>A0A1G5I8K8_9BACT</name>
<dbReference type="InterPro" id="IPR003594">
    <property type="entry name" value="HATPase_dom"/>
</dbReference>
<dbReference type="PROSITE" id="PS50109">
    <property type="entry name" value="HIS_KIN"/>
    <property type="match status" value="1"/>
</dbReference>
<proteinExistence type="predicted"/>
<dbReference type="Pfam" id="PF02518">
    <property type="entry name" value="HATPase_c"/>
    <property type="match status" value="1"/>
</dbReference>
<dbReference type="SUPFAM" id="SSF47384">
    <property type="entry name" value="Homodimeric domain of signal transducing histidine kinase"/>
    <property type="match status" value="1"/>
</dbReference>
<dbReference type="Proteomes" id="UP000198870">
    <property type="component" value="Unassembled WGS sequence"/>
</dbReference>
<dbReference type="SMART" id="SM00387">
    <property type="entry name" value="HATPase_c"/>
    <property type="match status" value="1"/>
</dbReference>
<gene>
    <name evidence="6" type="ORF">SAMN05216233_11829</name>
</gene>
<evidence type="ECO:0000259" key="5">
    <source>
        <dbReference type="PROSITE" id="PS50109"/>
    </source>
</evidence>
<dbReference type="AlphaFoldDB" id="A0A1G5I8K8"/>
<dbReference type="CDD" id="cd00082">
    <property type="entry name" value="HisKA"/>
    <property type="match status" value="1"/>
</dbReference>
<feature type="coiled-coil region" evidence="4">
    <location>
        <begin position="173"/>
        <end position="200"/>
    </location>
</feature>
<keyword evidence="3" id="KW-0597">Phosphoprotein</keyword>
<dbReference type="InterPro" id="IPR036097">
    <property type="entry name" value="HisK_dim/P_sf"/>
</dbReference>
<dbReference type="InterPro" id="IPR036890">
    <property type="entry name" value="HATPase_C_sf"/>
</dbReference>
<protein>
    <recommendedName>
        <fullName evidence="2">histidine kinase</fullName>
        <ecNumber evidence="2">2.7.13.3</ecNumber>
    </recommendedName>
</protein>
<dbReference type="GO" id="GO:0000155">
    <property type="term" value="F:phosphorelay sensor kinase activity"/>
    <property type="evidence" value="ECO:0007669"/>
    <property type="project" value="InterPro"/>
</dbReference>
<dbReference type="InterPro" id="IPR004358">
    <property type="entry name" value="Sig_transdc_His_kin-like_C"/>
</dbReference>
<evidence type="ECO:0000256" key="3">
    <source>
        <dbReference type="ARBA" id="ARBA00022553"/>
    </source>
</evidence>
<dbReference type="STRING" id="419481.SAMN05216233_11829"/>
<dbReference type="EMBL" id="FMUX01000018">
    <property type="protein sequence ID" value="SCY71959.1"/>
    <property type="molecule type" value="Genomic_DNA"/>
</dbReference>
<comment type="catalytic activity">
    <reaction evidence="1">
        <text>ATP + protein L-histidine = ADP + protein N-phospho-L-histidine.</text>
        <dbReference type="EC" id="2.7.13.3"/>
    </reaction>
</comment>
<organism evidence="6 7">
    <name type="scientific">Desulfoluna spongiiphila</name>
    <dbReference type="NCBI Taxonomy" id="419481"/>
    <lineage>
        <taxon>Bacteria</taxon>
        <taxon>Pseudomonadati</taxon>
        <taxon>Thermodesulfobacteriota</taxon>
        <taxon>Desulfobacteria</taxon>
        <taxon>Desulfobacterales</taxon>
        <taxon>Desulfolunaceae</taxon>
        <taxon>Desulfoluna</taxon>
    </lineage>
</organism>
<dbReference type="PANTHER" id="PTHR43065:SF50">
    <property type="entry name" value="HISTIDINE KINASE"/>
    <property type="match status" value="1"/>
</dbReference>
<evidence type="ECO:0000256" key="2">
    <source>
        <dbReference type="ARBA" id="ARBA00012438"/>
    </source>
</evidence>
<reference evidence="6 7" key="1">
    <citation type="submission" date="2016-10" db="EMBL/GenBank/DDBJ databases">
        <authorList>
            <person name="de Groot N.N."/>
        </authorList>
    </citation>
    <scope>NUCLEOTIDE SEQUENCE [LARGE SCALE GENOMIC DNA]</scope>
    <source>
        <strain evidence="6 7">AA1</strain>
    </source>
</reference>
<evidence type="ECO:0000256" key="1">
    <source>
        <dbReference type="ARBA" id="ARBA00000085"/>
    </source>
</evidence>
<keyword evidence="7" id="KW-1185">Reference proteome</keyword>
<dbReference type="EC" id="2.7.13.3" evidence="2"/>
<dbReference type="SUPFAM" id="SSF55874">
    <property type="entry name" value="ATPase domain of HSP90 chaperone/DNA topoisomerase II/histidine kinase"/>
    <property type="match status" value="1"/>
</dbReference>
<dbReference type="RefSeq" id="WP_092213411.1">
    <property type="nucleotide sequence ID" value="NZ_FMUX01000018.1"/>
</dbReference>